<keyword evidence="3" id="KW-0472">Membrane</keyword>
<dbReference type="InterPro" id="IPR001611">
    <property type="entry name" value="Leu-rich_rpt"/>
</dbReference>
<dbReference type="Proteomes" id="UP000015104">
    <property type="component" value="Unassembled WGS sequence"/>
</dbReference>
<keyword evidence="6" id="KW-1185">Reference proteome</keyword>
<dbReference type="SMART" id="SM00364">
    <property type="entry name" value="LRR_BAC"/>
    <property type="match status" value="5"/>
</dbReference>
<dbReference type="EnsemblMetazoa" id="tetur07g01740.1">
    <property type="protein sequence ID" value="tetur07g01740.1"/>
    <property type="gene ID" value="tetur07g01740"/>
</dbReference>
<dbReference type="SMART" id="SM00369">
    <property type="entry name" value="LRR_TYP"/>
    <property type="match status" value="8"/>
</dbReference>
<dbReference type="Gene3D" id="3.80.10.10">
    <property type="entry name" value="Ribonuclease Inhibitor"/>
    <property type="match status" value="2"/>
</dbReference>
<dbReference type="HOGENOM" id="CLU_597639_0_0_1"/>
<evidence type="ECO:0000313" key="6">
    <source>
        <dbReference type="Proteomes" id="UP000015104"/>
    </source>
</evidence>
<evidence type="ECO:0000256" key="1">
    <source>
        <dbReference type="ARBA" id="ARBA00022614"/>
    </source>
</evidence>
<dbReference type="PROSITE" id="PS51450">
    <property type="entry name" value="LRR"/>
    <property type="match status" value="4"/>
</dbReference>
<keyword evidence="1" id="KW-0433">Leucine-rich repeat</keyword>
<organism evidence="5 6">
    <name type="scientific">Tetranychus urticae</name>
    <name type="common">Two-spotted spider mite</name>
    <dbReference type="NCBI Taxonomy" id="32264"/>
    <lineage>
        <taxon>Eukaryota</taxon>
        <taxon>Metazoa</taxon>
        <taxon>Ecdysozoa</taxon>
        <taxon>Arthropoda</taxon>
        <taxon>Chelicerata</taxon>
        <taxon>Arachnida</taxon>
        <taxon>Acari</taxon>
        <taxon>Acariformes</taxon>
        <taxon>Trombidiformes</taxon>
        <taxon>Prostigmata</taxon>
        <taxon>Eleutherengona</taxon>
        <taxon>Raphignathae</taxon>
        <taxon>Tetranychoidea</taxon>
        <taxon>Tetranychidae</taxon>
        <taxon>Tetranychus</taxon>
    </lineage>
</organism>
<reference evidence="6" key="1">
    <citation type="submission" date="2011-08" db="EMBL/GenBank/DDBJ databases">
        <authorList>
            <person name="Rombauts S."/>
        </authorList>
    </citation>
    <scope>NUCLEOTIDE SEQUENCE</scope>
    <source>
        <strain evidence="6">London</strain>
    </source>
</reference>
<evidence type="ECO:0000256" key="2">
    <source>
        <dbReference type="ARBA" id="ARBA00022737"/>
    </source>
</evidence>
<dbReference type="STRING" id="32264.T1K8L3"/>
<feature type="transmembrane region" description="Helical" evidence="3">
    <location>
        <begin position="426"/>
        <end position="450"/>
    </location>
</feature>
<dbReference type="OrthoDB" id="635273at2759"/>
<dbReference type="SUPFAM" id="SSF52058">
    <property type="entry name" value="L domain-like"/>
    <property type="match status" value="1"/>
</dbReference>
<dbReference type="InterPro" id="IPR003591">
    <property type="entry name" value="Leu-rich_rpt_typical-subtyp"/>
</dbReference>
<feature type="chain" id="PRO_5007729007" description="LRRCT domain-containing protein" evidence="4">
    <location>
        <begin position="25"/>
        <end position="481"/>
    </location>
</feature>
<accession>T1K8L3</accession>
<dbReference type="eggNOG" id="KOG0619">
    <property type="taxonomic scope" value="Eukaryota"/>
</dbReference>
<keyword evidence="3" id="KW-0812">Transmembrane</keyword>
<dbReference type="PANTHER" id="PTHR45617">
    <property type="entry name" value="LEUCINE RICH REPEAT FAMILY PROTEIN"/>
    <property type="match status" value="1"/>
</dbReference>
<dbReference type="Pfam" id="PF13855">
    <property type="entry name" value="LRR_8"/>
    <property type="match status" value="2"/>
</dbReference>
<dbReference type="FunFam" id="3.80.10.10:FF:001164">
    <property type="entry name" value="GH01279p"/>
    <property type="match status" value="1"/>
</dbReference>
<dbReference type="AlphaFoldDB" id="T1K8L3"/>
<keyword evidence="3" id="KW-1133">Transmembrane helix</keyword>
<sequence length="481" mass="55334">MQLMNHLSNRLYLVLVIFIISVSGQDKPKKVSGKDQSNKQSPIPDPCPSMCTCVSDIRVIDTLENPQMVTCSYKNLATFPDFSAILDNMTTLDLSYNKFAKINLVDNLTDLRTFNLSNNIIESIEPQAFEQLPNLQIIDLSLNKLSSLPDMVFAKLSQLKEIDLSDNGLTSLQENIFDDQQWLEVLHLRANNLKSLPEVLFRNNERLRVLDLSHNELYSLPDTIFQSTLALTTLDLSENQFSVVPSEDLARAKNLEELDISANMMKKLDHDSFTNLNHLKVLRINNMKQLTEIDDYTFSYLCYLKKIEIKFNPRLSMLAHSAFYGLNFNSSCFNLEEVNLYGNQLSEMKEHVLPVCKIPIVDLRDNQWKCDCHFKWVKSCKQDDPIHRQIRCLSPLKIANIEISDIDEAEFTCPIEGNGFSREIRLFRLFVVLFGVLTLVFMGFMVVYYLHKAKVIGSFGHKYQRMGSIHYVKTQTNEGQE</sequence>
<dbReference type="InterPro" id="IPR032675">
    <property type="entry name" value="LRR_dom_sf"/>
</dbReference>
<gene>
    <name evidence="5" type="primary">107361752</name>
</gene>
<keyword evidence="4" id="KW-0732">Signal</keyword>
<dbReference type="PANTHER" id="PTHR45617:SF165">
    <property type="entry name" value="COMMON DPR-INTERACTING PROTEIN-RELATED"/>
    <property type="match status" value="1"/>
</dbReference>
<name>T1K8L3_TETUR</name>
<dbReference type="KEGG" id="tut:107361752"/>
<reference evidence="5" key="2">
    <citation type="submission" date="2015-06" db="UniProtKB">
        <authorList>
            <consortium name="EnsemblMetazoa"/>
        </authorList>
    </citation>
    <scope>IDENTIFICATION</scope>
</reference>
<evidence type="ECO:0000313" key="5">
    <source>
        <dbReference type="EnsemblMetazoa" id="tetur07g01740.1"/>
    </source>
</evidence>
<evidence type="ECO:0000256" key="3">
    <source>
        <dbReference type="SAM" id="Phobius"/>
    </source>
</evidence>
<dbReference type="SMART" id="SM00365">
    <property type="entry name" value="LRR_SD22"/>
    <property type="match status" value="4"/>
</dbReference>
<dbReference type="EMBL" id="CAEY01001877">
    <property type="status" value="NOT_ANNOTATED_CDS"/>
    <property type="molecule type" value="Genomic_DNA"/>
</dbReference>
<protein>
    <recommendedName>
        <fullName evidence="7">LRRCT domain-containing protein</fullName>
    </recommendedName>
</protein>
<keyword evidence="2" id="KW-0677">Repeat</keyword>
<proteinExistence type="predicted"/>
<dbReference type="OMA" id="DVFKGPY"/>
<evidence type="ECO:0000256" key="4">
    <source>
        <dbReference type="SAM" id="SignalP"/>
    </source>
</evidence>
<evidence type="ECO:0008006" key="7">
    <source>
        <dbReference type="Google" id="ProtNLM"/>
    </source>
</evidence>
<feature type="signal peptide" evidence="4">
    <location>
        <begin position="1"/>
        <end position="24"/>
    </location>
</feature>